<dbReference type="VEuPathDB" id="FungiDB:RhiirA1_467208"/>
<evidence type="ECO:0000313" key="7">
    <source>
        <dbReference type="EMBL" id="PKC60990.1"/>
    </source>
</evidence>
<dbReference type="VEuPathDB" id="FungiDB:RhiirFUN_000181"/>
<evidence type="ECO:0000256" key="4">
    <source>
        <dbReference type="ARBA" id="ARBA00022840"/>
    </source>
</evidence>
<protein>
    <recommendedName>
        <fullName evidence="6">Protein kinase domain-containing protein</fullName>
    </recommendedName>
</protein>
<gene>
    <name evidence="7" type="ORF">RhiirA1_467208</name>
</gene>
<dbReference type="InterPro" id="IPR017441">
    <property type="entry name" value="Protein_kinase_ATP_BS"/>
</dbReference>
<dbReference type="PANTHER" id="PTHR44329:SF288">
    <property type="entry name" value="MITOGEN-ACTIVATED PROTEIN KINASE KINASE KINASE 20"/>
    <property type="match status" value="1"/>
</dbReference>
<accession>A0A2N0RCG9</accession>
<dbReference type="Proteomes" id="UP000232688">
    <property type="component" value="Unassembled WGS sequence"/>
</dbReference>
<feature type="domain" description="Protein kinase" evidence="6">
    <location>
        <begin position="937"/>
        <end position="1198"/>
    </location>
</feature>
<evidence type="ECO:0000259" key="6">
    <source>
        <dbReference type="PROSITE" id="PS50011"/>
    </source>
</evidence>
<dbReference type="AlphaFoldDB" id="A0A2N0RCG9"/>
<reference evidence="7 8" key="2">
    <citation type="submission" date="2017-10" db="EMBL/GenBank/DDBJ databases">
        <title>Genome analyses suggest a sexual origin of heterokaryosis in a supposedly ancient asexual fungus.</title>
        <authorList>
            <person name="Corradi N."/>
            <person name="Sedzielewska K."/>
            <person name="Noel J."/>
            <person name="Charron P."/>
            <person name="Farinelli L."/>
            <person name="Marton T."/>
            <person name="Kruger M."/>
            <person name="Pelin A."/>
            <person name="Brachmann A."/>
            <person name="Corradi N."/>
        </authorList>
    </citation>
    <scope>NUCLEOTIDE SEQUENCE [LARGE SCALE GENOMIC DNA]</scope>
    <source>
        <strain evidence="7 8">A1</strain>
    </source>
</reference>
<dbReference type="Pfam" id="PF00069">
    <property type="entry name" value="Pkinase"/>
    <property type="match status" value="1"/>
</dbReference>
<dbReference type="GO" id="GO:0004674">
    <property type="term" value="F:protein serine/threonine kinase activity"/>
    <property type="evidence" value="ECO:0007669"/>
    <property type="project" value="TreeGrafter"/>
</dbReference>
<comment type="caution">
    <text evidence="7">The sequence shown here is derived from an EMBL/GenBank/DDBJ whole genome shotgun (WGS) entry which is preliminary data.</text>
</comment>
<dbReference type="GO" id="GO:0005524">
    <property type="term" value="F:ATP binding"/>
    <property type="evidence" value="ECO:0007669"/>
    <property type="project" value="UniProtKB-UniRule"/>
</dbReference>
<reference evidence="7 8" key="1">
    <citation type="submission" date="2017-10" db="EMBL/GenBank/DDBJ databases">
        <title>Extensive intraspecific genome diversity in a model arbuscular mycorrhizal fungus.</title>
        <authorList>
            <person name="Chen E.C.H."/>
            <person name="Morin E."/>
            <person name="Baudet D."/>
            <person name="Noel J."/>
            <person name="Ndikumana S."/>
            <person name="Charron P."/>
            <person name="St-Onge C."/>
            <person name="Giorgi J."/>
            <person name="Grigoriev I.V."/>
            <person name="Roux C."/>
            <person name="Martin F.M."/>
            <person name="Corradi N."/>
        </authorList>
    </citation>
    <scope>NUCLEOTIDE SEQUENCE [LARGE SCALE GENOMIC DNA]</scope>
    <source>
        <strain evidence="7 8">A1</strain>
    </source>
</reference>
<proteinExistence type="predicted"/>
<evidence type="ECO:0000256" key="5">
    <source>
        <dbReference type="PROSITE-ProRule" id="PRU10141"/>
    </source>
</evidence>
<keyword evidence="4 5" id="KW-0067">ATP-binding</keyword>
<evidence type="ECO:0000256" key="3">
    <source>
        <dbReference type="ARBA" id="ARBA00022777"/>
    </source>
</evidence>
<organism evidence="7 8">
    <name type="scientific">Rhizophagus irregularis</name>
    <dbReference type="NCBI Taxonomy" id="588596"/>
    <lineage>
        <taxon>Eukaryota</taxon>
        <taxon>Fungi</taxon>
        <taxon>Fungi incertae sedis</taxon>
        <taxon>Mucoromycota</taxon>
        <taxon>Glomeromycotina</taxon>
        <taxon>Glomeromycetes</taxon>
        <taxon>Glomerales</taxon>
        <taxon>Glomeraceae</taxon>
        <taxon>Rhizophagus</taxon>
    </lineage>
</organism>
<keyword evidence="2 5" id="KW-0547">Nucleotide-binding</keyword>
<sequence>MSLQKIEEDYFILKQKLINSTRNDQISDFIQEMRFKIKDHHDTVLEWIPYDQFDKIKEIKKIGFITAYSAIWKDSPLHKENENSNKEVTLNYLHNSQHLIEFLINKIRKYLTNQSNKYKDHFKLYGISQNPGTNNYILVQNDFINLVNWISGNKQIDDFIQGTQLKINDHDDILFEWIPYDQFNEIKEMTKNSFITIYTAIWKDGLSHKKDWWHDFAIDSNEKVVLKCLHNLQNPIEFLTNEINKYLSNKFGYEFLKIYGISQNQNTNDYILVFNWKSGNEKIDDFIQEMKVKIKDHQHGSFEWIPYNQFNEIKETGKNGFITIYSAIWKDGPLSYKNKRSKYERDSNKEVVLKCLHNSQDSIESLINEVKEHSIKDFLILYGISQNPDTNDYILVQNNFIWTSGNEKIDEFIQEMQLEIKDYDDIVFEWIPYSQFNEIKEIVRYDLITVYSALWKGPLRKCRWDNEYTRNSRGNIALKCLHNSQNPVESLINEVKKHSIKDISMLYGISQNPDTNDYILVQNNFICASGNEKIDEFIQQIQLKIKYYNDIVFEWIQYNRFNGIKETGRNGFMTIYSAIWEYGPLSYKYSWRKTYEREREFNKKVTLKCLHDSQYCIEFLINEAKEYLNRTNKYMNQLEIYGISQNPDTNDYILVFNWTSGYKKIDDFIQEMQLEIKANHGVRFEWIPYNQFDEIIETGKNCFMTVYSAKWNNKRIRNYERDSNKEVILKCLHNSQNPIDSLIYEVKKYYCRHKFLKIYGMSQNQDTKDFVLVQNNFIWTSENKEIDNFVQEMQLEIKDNNDIVFEWIPYSQFYEIKETGKNGLVTVYSAIWKDGPLCYSYNDYKRNMYEKVALKCWHNSENPIESLINEVKKHTSNKFGNWSSKIYGISQNSDTNEYILVFNWTSGNKKIDDFIQEMQFEANNPVIVYEWIPYNQFNKIKKIGKGGFSTIYLAIWKYNKVALKCLDNSQILVNELLNEVKAYSTKVLENNSRILKVYGISQDPDTKNYIIVLQYAEGGNFNNWLNTNENYKFFDWENKMRTLYNIASGLKEIHEKHMVHRDFHTGNILFNTPSMEEYANRIYISDMGLCGKVSDINKTNIYGVMPYMAPEVLRGKPYTQAADIYSFGMIMHFVAAGIQPFNNRAHDHHLALDIINGIRPEINEPEAPKSYINLMKECWNINPENRPNIAELTKSLWSITIKNSEIERAENYRNLELSSESLKEDRQITTHPQAIYTSRLLNPFTENLPKYNDGHSECLDCEIPK</sequence>
<dbReference type="Gene3D" id="1.10.510.10">
    <property type="entry name" value="Transferase(Phosphotransferase) domain 1"/>
    <property type="match status" value="1"/>
</dbReference>
<dbReference type="VEuPathDB" id="FungiDB:FUN_001706"/>
<dbReference type="InterPro" id="IPR011009">
    <property type="entry name" value="Kinase-like_dom_sf"/>
</dbReference>
<evidence type="ECO:0000256" key="1">
    <source>
        <dbReference type="ARBA" id="ARBA00022679"/>
    </source>
</evidence>
<dbReference type="EMBL" id="LLXH01001053">
    <property type="protein sequence ID" value="PKC60990.1"/>
    <property type="molecule type" value="Genomic_DNA"/>
</dbReference>
<keyword evidence="1" id="KW-0808">Transferase</keyword>
<keyword evidence="3" id="KW-0418">Kinase</keyword>
<dbReference type="PANTHER" id="PTHR44329">
    <property type="entry name" value="SERINE/THREONINE-PROTEIN KINASE TNNI3K-RELATED"/>
    <property type="match status" value="1"/>
</dbReference>
<feature type="binding site" evidence="5">
    <location>
        <position position="964"/>
    </location>
    <ligand>
        <name>ATP</name>
        <dbReference type="ChEBI" id="CHEBI:30616"/>
    </ligand>
</feature>
<dbReference type="SUPFAM" id="SSF56112">
    <property type="entry name" value="Protein kinase-like (PK-like)"/>
    <property type="match status" value="1"/>
</dbReference>
<dbReference type="PROSITE" id="PS50011">
    <property type="entry name" value="PROTEIN_KINASE_DOM"/>
    <property type="match status" value="1"/>
</dbReference>
<evidence type="ECO:0000256" key="2">
    <source>
        <dbReference type="ARBA" id="ARBA00022741"/>
    </source>
</evidence>
<evidence type="ECO:0000313" key="8">
    <source>
        <dbReference type="Proteomes" id="UP000232688"/>
    </source>
</evidence>
<dbReference type="InterPro" id="IPR000719">
    <property type="entry name" value="Prot_kinase_dom"/>
</dbReference>
<name>A0A2N0RCG9_9GLOM</name>
<dbReference type="InterPro" id="IPR051681">
    <property type="entry name" value="Ser/Thr_Kinases-Pseudokinases"/>
</dbReference>
<dbReference type="PROSITE" id="PS00107">
    <property type="entry name" value="PROTEIN_KINASE_ATP"/>
    <property type="match status" value="1"/>
</dbReference>